<evidence type="ECO:0000313" key="3">
    <source>
        <dbReference type="Proteomes" id="UP000612956"/>
    </source>
</evidence>
<evidence type="ECO:0000256" key="1">
    <source>
        <dbReference type="SAM" id="MobiDB-lite"/>
    </source>
</evidence>
<feature type="compositionally biased region" description="Acidic residues" evidence="1">
    <location>
        <begin position="257"/>
        <end position="267"/>
    </location>
</feature>
<accession>A0A917QMK3</accession>
<feature type="compositionally biased region" description="Basic and acidic residues" evidence="1">
    <location>
        <begin position="355"/>
        <end position="372"/>
    </location>
</feature>
<comment type="caution">
    <text evidence="2">The sequence shown here is derived from an EMBL/GenBank/DDBJ whole genome shotgun (WGS) entry which is preliminary data.</text>
</comment>
<name>A0A917QMK3_9NOCA</name>
<dbReference type="Proteomes" id="UP000612956">
    <property type="component" value="Unassembled WGS sequence"/>
</dbReference>
<feature type="compositionally biased region" description="Low complexity" evidence="1">
    <location>
        <begin position="282"/>
        <end position="295"/>
    </location>
</feature>
<evidence type="ECO:0000313" key="2">
    <source>
        <dbReference type="EMBL" id="GGK58665.1"/>
    </source>
</evidence>
<feature type="compositionally biased region" description="Basic and acidic residues" evidence="1">
    <location>
        <begin position="188"/>
        <end position="205"/>
    </location>
</feature>
<keyword evidence="3" id="KW-1185">Reference proteome</keyword>
<protein>
    <submittedName>
        <fullName evidence="2">Uncharacterized protein</fullName>
    </submittedName>
</protein>
<proteinExistence type="predicted"/>
<gene>
    <name evidence="2" type="ORF">GCM10011591_33600</name>
</gene>
<sequence length="400" mass="41489">MPDDGIGKVARDLYGLDPAEFVAARARHAAAAKAAGDAGLAKAINALRKPTVAAWTVNLLARSASTEIAALLDLGAALRTAQQQFSGAELRALSSQRQQVINALTKQAGSLAAEHGKPATEQTLREVGQTLTAALADPAVARLVESGTLPTTVSYDGFGPVGLVALDGGLSGKTESTRSRSRGGGSDGKSRRDADRPARAPKESQHGVGQGESSTEPGSPRGLGSVSAQDRATRGETAVQDRAAEAKQAGRARGEVADADADADELAPTEARAAKPDELARGEVAAAKLARAEAAAAKRDELARAEAQQELDDAEDALTAAATDRDNAEAAAEQARADLDAADARITELREELAKAEHERTAANAADHRARNELSSARSQFDRVQRWVERARARAGKPSA</sequence>
<organism evidence="2 3">
    <name type="scientific">Nocardia camponoti</name>
    <dbReference type="NCBI Taxonomy" id="1616106"/>
    <lineage>
        <taxon>Bacteria</taxon>
        <taxon>Bacillati</taxon>
        <taxon>Actinomycetota</taxon>
        <taxon>Actinomycetes</taxon>
        <taxon>Mycobacteriales</taxon>
        <taxon>Nocardiaceae</taxon>
        <taxon>Nocardia</taxon>
    </lineage>
</organism>
<dbReference type="EMBL" id="BMMW01000003">
    <property type="protein sequence ID" value="GGK58665.1"/>
    <property type="molecule type" value="Genomic_DNA"/>
</dbReference>
<reference evidence="2" key="2">
    <citation type="submission" date="2020-09" db="EMBL/GenBank/DDBJ databases">
        <authorList>
            <person name="Sun Q."/>
            <person name="Zhou Y."/>
        </authorList>
    </citation>
    <scope>NUCLEOTIDE SEQUENCE</scope>
    <source>
        <strain evidence="2">CGMCC 4.7278</strain>
    </source>
</reference>
<feature type="compositionally biased region" description="Basic and acidic residues" evidence="1">
    <location>
        <begin position="272"/>
        <end position="281"/>
    </location>
</feature>
<reference evidence="2" key="1">
    <citation type="journal article" date="2014" name="Int. J. Syst. Evol. Microbiol.">
        <title>Complete genome sequence of Corynebacterium casei LMG S-19264T (=DSM 44701T), isolated from a smear-ripened cheese.</title>
        <authorList>
            <consortium name="US DOE Joint Genome Institute (JGI-PGF)"/>
            <person name="Walter F."/>
            <person name="Albersmeier A."/>
            <person name="Kalinowski J."/>
            <person name="Ruckert C."/>
        </authorList>
    </citation>
    <scope>NUCLEOTIDE SEQUENCE</scope>
    <source>
        <strain evidence="2">CGMCC 4.7278</strain>
    </source>
</reference>
<dbReference type="RefSeq" id="WP_188829941.1">
    <property type="nucleotide sequence ID" value="NZ_BMMW01000003.1"/>
</dbReference>
<feature type="region of interest" description="Disordered" evidence="1">
    <location>
        <begin position="169"/>
        <end position="312"/>
    </location>
</feature>
<feature type="region of interest" description="Disordered" evidence="1">
    <location>
        <begin position="355"/>
        <end position="382"/>
    </location>
</feature>
<dbReference type="AlphaFoldDB" id="A0A917QMK3"/>